<dbReference type="Proteomes" id="UP000039217">
    <property type="component" value="Unassembled WGS sequence"/>
</dbReference>
<evidence type="ECO:0000313" key="3">
    <source>
        <dbReference type="Proteomes" id="UP000039217"/>
    </source>
</evidence>
<dbReference type="Proteomes" id="UP000045842">
    <property type="component" value="Unassembled WGS sequence"/>
</dbReference>
<evidence type="ECO:0000313" key="4">
    <source>
        <dbReference type="Proteomes" id="UP000045842"/>
    </source>
</evidence>
<gene>
    <name evidence="1" type="ORF">ERS007661_04172</name>
    <name evidence="2" type="ORF">ERS007679_03204</name>
</gene>
<dbReference type="EMBL" id="CQQC01002267">
    <property type="protein sequence ID" value="CNW66016.1"/>
    <property type="molecule type" value="Genomic_DNA"/>
</dbReference>
<proteinExistence type="predicted"/>
<protein>
    <submittedName>
        <fullName evidence="2">Uncharacterized protein</fullName>
    </submittedName>
</protein>
<reference evidence="3 4" key="1">
    <citation type="submission" date="2015-03" db="EMBL/GenBank/DDBJ databases">
        <authorList>
            <consortium name="Pathogen Informatics"/>
        </authorList>
    </citation>
    <scope>NUCLEOTIDE SEQUENCE [LARGE SCALE GENOMIC DNA]</scope>
    <source>
        <strain evidence="1 3">D00501624</strain>
        <strain evidence="2 4">G09801536</strain>
    </source>
</reference>
<dbReference type="EMBL" id="CSAD01000544">
    <property type="protein sequence ID" value="COW13361.1"/>
    <property type="molecule type" value="Genomic_DNA"/>
</dbReference>
<accession>A0A655IS46</accession>
<dbReference type="AlphaFoldDB" id="A0A655IS46"/>
<sequence>MPLRITVISASPGPNSSVISSFIDAEHVISESDSRTSHDSTACT</sequence>
<name>A0A655IS46_MYCTX</name>
<evidence type="ECO:0000313" key="1">
    <source>
        <dbReference type="EMBL" id="CNW66016.1"/>
    </source>
</evidence>
<organism evidence="2 4">
    <name type="scientific">Mycobacterium tuberculosis</name>
    <dbReference type="NCBI Taxonomy" id="1773"/>
    <lineage>
        <taxon>Bacteria</taxon>
        <taxon>Bacillati</taxon>
        <taxon>Actinomycetota</taxon>
        <taxon>Actinomycetes</taxon>
        <taxon>Mycobacteriales</taxon>
        <taxon>Mycobacteriaceae</taxon>
        <taxon>Mycobacterium</taxon>
        <taxon>Mycobacterium tuberculosis complex</taxon>
    </lineage>
</organism>
<evidence type="ECO:0000313" key="2">
    <source>
        <dbReference type="EMBL" id="COW13361.1"/>
    </source>
</evidence>